<dbReference type="RefSeq" id="WP_185275954.1">
    <property type="nucleotide sequence ID" value="NZ_CP043641.1"/>
</dbReference>
<accession>A0A7G6YDF4</accession>
<dbReference type="AlphaFoldDB" id="A0A7G6YDF4"/>
<evidence type="ECO:0000313" key="2">
    <source>
        <dbReference type="EMBL" id="QNE36519.1"/>
    </source>
</evidence>
<dbReference type="EMBL" id="CP043641">
    <property type="protein sequence ID" value="QNE36519.1"/>
    <property type="molecule type" value="Genomic_DNA"/>
</dbReference>
<proteinExistence type="predicted"/>
<protein>
    <submittedName>
        <fullName evidence="2">Uncharacterized protein</fullName>
    </submittedName>
</protein>
<keyword evidence="1" id="KW-0472">Membrane</keyword>
<evidence type="ECO:0000313" key="3">
    <source>
        <dbReference type="Proteomes" id="UP000515511"/>
    </source>
</evidence>
<dbReference type="Proteomes" id="UP000515511">
    <property type="component" value="Chromosome"/>
</dbReference>
<gene>
    <name evidence="2" type="ORF">F1C12_16310</name>
</gene>
<name>A0A7G6YDF4_9MICO</name>
<dbReference type="KEGG" id="lse:F1C12_16310"/>
<evidence type="ECO:0000256" key="1">
    <source>
        <dbReference type="SAM" id="Phobius"/>
    </source>
</evidence>
<keyword evidence="1" id="KW-1133">Transmembrane helix</keyword>
<sequence>MNWIGTRVGSALALVVAVGIGVVATDVSRPLTSLAAETTGITLATTPDDATALSTFAGRVTPTDPLALRGFTPEVDAATPTATTVPDGSLHAWKMAALAVVLLVTSGCLAATHAVKRRASRS</sequence>
<feature type="transmembrane region" description="Helical" evidence="1">
    <location>
        <begin position="95"/>
        <end position="115"/>
    </location>
</feature>
<keyword evidence="1" id="KW-0812">Transmembrane</keyword>
<reference evidence="3" key="1">
    <citation type="submission" date="2019-09" db="EMBL/GenBank/DDBJ databases">
        <title>Antimicrobial potential of Antarctic Bacteria.</title>
        <authorList>
            <person name="Benaud N."/>
            <person name="Edwards R.J."/>
            <person name="Ferrari B.C."/>
        </authorList>
    </citation>
    <scope>NUCLEOTIDE SEQUENCE [LARGE SCALE GENOMIC DNA]</scope>
    <source>
        <strain evidence="3">INR9</strain>
    </source>
</reference>
<organism evidence="2 3">
    <name type="scientific">Leifsonia shinshuensis</name>
    <dbReference type="NCBI Taxonomy" id="150026"/>
    <lineage>
        <taxon>Bacteria</taxon>
        <taxon>Bacillati</taxon>
        <taxon>Actinomycetota</taxon>
        <taxon>Actinomycetes</taxon>
        <taxon>Micrococcales</taxon>
        <taxon>Microbacteriaceae</taxon>
        <taxon>Leifsonia</taxon>
    </lineage>
</organism>